<evidence type="ECO:0000313" key="1">
    <source>
        <dbReference type="EMBL" id="KJF17956.1"/>
    </source>
</evidence>
<dbReference type="AlphaFoldDB" id="A0A0D8HLJ8"/>
<keyword evidence="2" id="KW-1185">Reference proteome</keyword>
<organism evidence="1 2">
    <name type="scientific">Acidithrix ferrooxidans</name>
    <dbReference type="NCBI Taxonomy" id="1280514"/>
    <lineage>
        <taxon>Bacteria</taxon>
        <taxon>Bacillati</taxon>
        <taxon>Actinomycetota</taxon>
        <taxon>Acidimicrobiia</taxon>
        <taxon>Acidimicrobiales</taxon>
        <taxon>Acidimicrobiaceae</taxon>
        <taxon>Acidithrix</taxon>
    </lineage>
</organism>
<dbReference type="RefSeq" id="WP_052605000.1">
    <property type="nucleotide sequence ID" value="NZ_JXYS01000027.1"/>
</dbReference>
<gene>
    <name evidence="1" type="ORF">AXFE_12410</name>
</gene>
<protein>
    <submittedName>
        <fullName evidence="1">Uncharacterized protein</fullName>
    </submittedName>
</protein>
<sequence length="92" mass="10564">MEWRDVISQIEDNQNESVLALEGKRSWPESLDFGAFDGVFFPKYAKAKLVDLLHRSEKLITEVQTRKSDLLILLEASRSSDAKRPRAVDMRA</sequence>
<proteinExistence type="predicted"/>
<dbReference type="Proteomes" id="UP000032360">
    <property type="component" value="Unassembled WGS sequence"/>
</dbReference>
<dbReference type="EMBL" id="JXYS01000027">
    <property type="protein sequence ID" value="KJF17956.1"/>
    <property type="molecule type" value="Genomic_DNA"/>
</dbReference>
<dbReference type="STRING" id="1280514.AXFE_12410"/>
<comment type="caution">
    <text evidence="1">The sequence shown here is derived from an EMBL/GenBank/DDBJ whole genome shotgun (WGS) entry which is preliminary data.</text>
</comment>
<reference evidence="1 2" key="1">
    <citation type="submission" date="2015-01" db="EMBL/GenBank/DDBJ databases">
        <title>Draft genome of the acidophilic iron oxidizer Acidithrix ferrooxidans strain Py-F3.</title>
        <authorList>
            <person name="Poehlein A."/>
            <person name="Eisen S."/>
            <person name="Schloemann M."/>
            <person name="Johnson B.D."/>
            <person name="Daniel R."/>
            <person name="Muehling M."/>
        </authorList>
    </citation>
    <scope>NUCLEOTIDE SEQUENCE [LARGE SCALE GENOMIC DNA]</scope>
    <source>
        <strain evidence="1 2">Py-F3</strain>
    </source>
</reference>
<accession>A0A0D8HLJ8</accession>
<name>A0A0D8HLJ8_9ACTN</name>
<evidence type="ECO:0000313" key="2">
    <source>
        <dbReference type="Proteomes" id="UP000032360"/>
    </source>
</evidence>